<accession>A0A4Y7JRJ8</accession>
<name>A0A4Y7JRJ8_PAPSO</name>
<evidence type="ECO:0000313" key="1">
    <source>
        <dbReference type="EMBL" id="RZC63347.1"/>
    </source>
</evidence>
<keyword evidence="2" id="KW-1185">Reference proteome</keyword>
<reference evidence="1 2" key="1">
    <citation type="journal article" date="2018" name="Science">
        <title>The opium poppy genome and morphinan production.</title>
        <authorList>
            <person name="Guo L."/>
            <person name="Winzer T."/>
            <person name="Yang X."/>
            <person name="Li Y."/>
            <person name="Ning Z."/>
            <person name="He Z."/>
            <person name="Teodor R."/>
            <person name="Lu Y."/>
            <person name="Bowser T.A."/>
            <person name="Graham I.A."/>
            <person name="Ye K."/>
        </authorList>
    </citation>
    <scope>NUCLEOTIDE SEQUENCE [LARGE SCALE GENOMIC DNA]</scope>
    <source>
        <strain evidence="2">cv. HN1</strain>
        <tissue evidence="1">Leaves</tissue>
    </source>
</reference>
<organism evidence="1 2">
    <name type="scientific">Papaver somniferum</name>
    <name type="common">Opium poppy</name>
    <dbReference type="NCBI Taxonomy" id="3469"/>
    <lineage>
        <taxon>Eukaryota</taxon>
        <taxon>Viridiplantae</taxon>
        <taxon>Streptophyta</taxon>
        <taxon>Embryophyta</taxon>
        <taxon>Tracheophyta</taxon>
        <taxon>Spermatophyta</taxon>
        <taxon>Magnoliopsida</taxon>
        <taxon>Ranunculales</taxon>
        <taxon>Papaveraceae</taxon>
        <taxon>Papaveroideae</taxon>
        <taxon>Papaver</taxon>
    </lineage>
</organism>
<proteinExistence type="predicted"/>
<sequence>MDSRMVEFEYQTVISMLLLLSKETVAKRKKKKKKKKREEEGLLSGDISYFTHYHLSTITLTIESIECNPSEFSPARHILFFDGSANSVSVMLLECHLSGKHYCMSILLSFIGIYGRKSCNLQNFVTNGDILIRADSNLWVQGKGFLQKVQLSCYLIYPFLFLHPDF</sequence>
<dbReference type="EMBL" id="CM010719">
    <property type="protein sequence ID" value="RZC63347.1"/>
    <property type="molecule type" value="Genomic_DNA"/>
</dbReference>
<evidence type="ECO:0000313" key="2">
    <source>
        <dbReference type="Proteomes" id="UP000316621"/>
    </source>
</evidence>
<protein>
    <submittedName>
        <fullName evidence="1">Uncharacterized protein</fullName>
    </submittedName>
</protein>
<dbReference type="Proteomes" id="UP000316621">
    <property type="component" value="Chromosome 5"/>
</dbReference>
<gene>
    <name evidence="1" type="ORF">C5167_025108</name>
</gene>
<dbReference type="AlphaFoldDB" id="A0A4Y7JRJ8"/>
<dbReference type="Gramene" id="RZC63347">
    <property type="protein sequence ID" value="RZC63347"/>
    <property type="gene ID" value="C5167_025108"/>
</dbReference>